<organism evidence="2 3">
    <name type="scientific">Adhaeribacter rhizoryzae</name>
    <dbReference type="NCBI Taxonomy" id="2607907"/>
    <lineage>
        <taxon>Bacteria</taxon>
        <taxon>Pseudomonadati</taxon>
        <taxon>Bacteroidota</taxon>
        <taxon>Cytophagia</taxon>
        <taxon>Cytophagales</taxon>
        <taxon>Hymenobacteraceae</taxon>
        <taxon>Adhaeribacter</taxon>
    </lineage>
</organism>
<name>A0A5M6DK89_9BACT</name>
<evidence type="ECO:0000313" key="2">
    <source>
        <dbReference type="EMBL" id="KAA5547918.1"/>
    </source>
</evidence>
<evidence type="ECO:0008006" key="4">
    <source>
        <dbReference type="Google" id="ProtNLM"/>
    </source>
</evidence>
<evidence type="ECO:0000313" key="3">
    <source>
        <dbReference type="Proteomes" id="UP000323426"/>
    </source>
</evidence>
<keyword evidence="3" id="KW-1185">Reference proteome</keyword>
<comment type="caution">
    <text evidence="2">The sequence shown here is derived from an EMBL/GenBank/DDBJ whole genome shotgun (WGS) entry which is preliminary data.</text>
</comment>
<keyword evidence="1" id="KW-0812">Transmembrane</keyword>
<accession>A0A5M6DK89</accession>
<feature type="transmembrane region" description="Helical" evidence="1">
    <location>
        <begin position="83"/>
        <end position="106"/>
    </location>
</feature>
<gene>
    <name evidence="2" type="ORF">F0145_08245</name>
</gene>
<dbReference type="RefSeq" id="WP_150087835.1">
    <property type="nucleotide sequence ID" value="NZ_VWSF01000004.1"/>
</dbReference>
<reference evidence="2 3" key="1">
    <citation type="submission" date="2019-09" db="EMBL/GenBank/DDBJ databases">
        <title>Genome sequence and assembly of Adhaeribacter sp.</title>
        <authorList>
            <person name="Chhetri G."/>
        </authorList>
    </citation>
    <scope>NUCLEOTIDE SEQUENCE [LARGE SCALE GENOMIC DNA]</scope>
    <source>
        <strain evidence="2 3">DK36</strain>
    </source>
</reference>
<keyword evidence="1" id="KW-1133">Transmembrane helix</keyword>
<dbReference type="Proteomes" id="UP000323426">
    <property type="component" value="Unassembled WGS sequence"/>
</dbReference>
<dbReference type="EMBL" id="VWSF01000004">
    <property type="protein sequence ID" value="KAA5547918.1"/>
    <property type="molecule type" value="Genomic_DNA"/>
</dbReference>
<keyword evidence="1" id="KW-0472">Membrane</keyword>
<evidence type="ECO:0000256" key="1">
    <source>
        <dbReference type="SAM" id="Phobius"/>
    </source>
</evidence>
<sequence>MVNKYLSNGFRERIQSQAEQFGLKGKQAFDIIALTSSTVKEILQAELKNGNYNGVVTFLKSKPGQIGTNLLVDKIMQRLVSRLILRFGLPGGAALNIATLLLPFILKRIGKKALTTGKVQDLLNSLGVTSQLEKLNILKNQVKDKFTPGKAA</sequence>
<proteinExistence type="predicted"/>
<protein>
    <recommendedName>
        <fullName evidence="4">DUF937 domain-containing protein</fullName>
    </recommendedName>
</protein>
<dbReference type="AlphaFoldDB" id="A0A5M6DK89"/>